<sequence length="94" mass="11517">MILLFLLFKLNQKYNQNNRSFCTKESRIRISQEKQKYDGNNFVNQLKRVESKLFYETLSTVFRQCNDYYNLKSQMTDQILMLQIRKKNRQSTFN</sequence>
<keyword evidence="2" id="KW-1185">Reference proteome</keyword>
<evidence type="ECO:0000313" key="2">
    <source>
        <dbReference type="Proteomes" id="UP000692954"/>
    </source>
</evidence>
<name>A0A8S1RHD0_9CILI</name>
<evidence type="ECO:0000313" key="1">
    <source>
        <dbReference type="EMBL" id="CAD8126672.1"/>
    </source>
</evidence>
<accession>A0A8S1RHD0</accession>
<reference evidence="1" key="1">
    <citation type="submission" date="2021-01" db="EMBL/GenBank/DDBJ databases">
        <authorList>
            <consortium name="Genoscope - CEA"/>
            <person name="William W."/>
        </authorList>
    </citation>
    <scope>NUCLEOTIDE SEQUENCE</scope>
</reference>
<protein>
    <submittedName>
        <fullName evidence="1">Uncharacterized protein</fullName>
    </submittedName>
</protein>
<proteinExistence type="predicted"/>
<dbReference type="Proteomes" id="UP000692954">
    <property type="component" value="Unassembled WGS sequence"/>
</dbReference>
<organism evidence="1 2">
    <name type="scientific">Paramecium sonneborni</name>
    <dbReference type="NCBI Taxonomy" id="65129"/>
    <lineage>
        <taxon>Eukaryota</taxon>
        <taxon>Sar</taxon>
        <taxon>Alveolata</taxon>
        <taxon>Ciliophora</taxon>
        <taxon>Intramacronucleata</taxon>
        <taxon>Oligohymenophorea</taxon>
        <taxon>Peniculida</taxon>
        <taxon>Parameciidae</taxon>
        <taxon>Paramecium</taxon>
    </lineage>
</organism>
<comment type="caution">
    <text evidence="1">The sequence shown here is derived from an EMBL/GenBank/DDBJ whole genome shotgun (WGS) entry which is preliminary data.</text>
</comment>
<dbReference type="AlphaFoldDB" id="A0A8S1RHD0"/>
<dbReference type="EMBL" id="CAJJDN010000169">
    <property type="protein sequence ID" value="CAD8126672.1"/>
    <property type="molecule type" value="Genomic_DNA"/>
</dbReference>
<gene>
    <name evidence="1" type="ORF">PSON_ATCC_30995.1.T1690069</name>
</gene>